<dbReference type="RefSeq" id="WP_011634107.1">
    <property type="nucleotide sequence ID" value="NZ_FMTW01000017.1"/>
</dbReference>
<evidence type="ECO:0000313" key="1">
    <source>
        <dbReference type="EMBL" id="PXV81069.1"/>
    </source>
</evidence>
<proteinExistence type="predicted"/>
<name>A0ABX5M6V9_9PROT</name>
<protein>
    <submittedName>
        <fullName evidence="1">Uncharacterized protein</fullName>
    </submittedName>
</protein>
<comment type="caution">
    <text evidence="1">The sequence shown here is derived from an EMBL/GenBank/DDBJ whole genome shotgun (WGS) entry which is preliminary data.</text>
</comment>
<keyword evidence="2" id="KW-1185">Reference proteome</keyword>
<reference evidence="1 2" key="1">
    <citation type="submission" date="2018-04" db="EMBL/GenBank/DDBJ databases">
        <title>Active sludge and wastewater microbial communities from Klosterneuburg, Austria.</title>
        <authorList>
            <person name="Wagner M."/>
        </authorList>
    </citation>
    <scope>NUCLEOTIDE SEQUENCE [LARGE SCALE GENOMIC DNA]</scope>
    <source>
        <strain evidence="1 2">Nm 57</strain>
    </source>
</reference>
<evidence type="ECO:0000313" key="2">
    <source>
        <dbReference type="Proteomes" id="UP000247780"/>
    </source>
</evidence>
<sequence length="85" mass="9809">MIDSVSSILTAHKFKFKKTRKCQIFLSVHPRLLSSNELPHYQMDGYSEDSSTRDTRSLLPVRKIEIQEQLTAAKQADMYYPQGGF</sequence>
<dbReference type="EMBL" id="QICQ01000013">
    <property type="protein sequence ID" value="PXV81069.1"/>
    <property type="molecule type" value="Genomic_DNA"/>
</dbReference>
<dbReference type="Proteomes" id="UP000247780">
    <property type="component" value="Unassembled WGS sequence"/>
</dbReference>
<gene>
    <name evidence="1" type="ORF">C8R14_11347</name>
</gene>
<accession>A0ABX5M6V9</accession>
<organism evidence="1 2">
    <name type="scientific">Nitrosomonas eutropha</name>
    <dbReference type="NCBI Taxonomy" id="916"/>
    <lineage>
        <taxon>Bacteria</taxon>
        <taxon>Pseudomonadati</taxon>
        <taxon>Pseudomonadota</taxon>
        <taxon>Betaproteobacteria</taxon>
        <taxon>Nitrosomonadales</taxon>
        <taxon>Nitrosomonadaceae</taxon>
        <taxon>Nitrosomonas</taxon>
    </lineage>
</organism>